<dbReference type="PROSITE" id="PS51257">
    <property type="entry name" value="PROKAR_LIPOPROTEIN"/>
    <property type="match status" value="1"/>
</dbReference>
<sequence>MHRPLTHSKIEVSLSEFWKLLFLSPTLVALLAGCSDDSAVVWQKDLRSLDESSIVVAKTTQYSGLGTAAVYTTVDIQRADGEGKPVQLLVFEVPSEQNPSAITVDMSWASATVLDVAYPKNAKLTFRADLYDDIEIKSHPRQ</sequence>
<protein>
    <recommendedName>
        <fullName evidence="3">Lipoprotein</fullName>
    </recommendedName>
</protein>
<dbReference type="Proteomes" id="UP001429601">
    <property type="component" value="Unassembled WGS sequence"/>
</dbReference>
<gene>
    <name evidence="1" type="ORF">HBF26_13360</name>
</gene>
<comment type="caution">
    <text evidence="1">The sequence shown here is derived from an EMBL/GenBank/DDBJ whole genome shotgun (WGS) entry which is preliminary data.</text>
</comment>
<organism evidence="1 2">
    <name type="scientific">Luteibacter jiangsuensis</name>
    <dbReference type="NCBI Taxonomy" id="637577"/>
    <lineage>
        <taxon>Bacteria</taxon>
        <taxon>Pseudomonadati</taxon>
        <taxon>Pseudomonadota</taxon>
        <taxon>Gammaproteobacteria</taxon>
        <taxon>Lysobacterales</taxon>
        <taxon>Rhodanobacteraceae</taxon>
        <taxon>Luteibacter</taxon>
    </lineage>
</organism>
<evidence type="ECO:0000313" key="2">
    <source>
        <dbReference type="Proteomes" id="UP001429601"/>
    </source>
</evidence>
<accession>A0ABX0Q8B0</accession>
<proteinExistence type="predicted"/>
<keyword evidence="2" id="KW-1185">Reference proteome</keyword>
<dbReference type="RefSeq" id="WP_167127290.1">
    <property type="nucleotide sequence ID" value="NZ_JAAQQR010000005.1"/>
</dbReference>
<reference evidence="1 2" key="1">
    <citation type="journal article" date="2011" name="Curr. Microbiol.">
        <title>Luteibacter jiangsuensis sp. nov.: a methamidophos-degrading bacterium isolated from a methamidophos-manufacturing factory.</title>
        <authorList>
            <person name="Wang L."/>
            <person name="Wang G.L."/>
            <person name="Li S.P."/>
            <person name="Jiang J.D."/>
        </authorList>
    </citation>
    <scope>NUCLEOTIDE SEQUENCE [LARGE SCALE GENOMIC DNA]</scope>
    <source>
        <strain evidence="1 2">CGMCC 1.10133</strain>
    </source>
</reference>
<dbReference type="EMBL" id="JAAQQR010000005">
    <property type="protein sequence ID" value="NID05882.1"/>
    <property type="molecule type" value="Genomic_DNA"/>
</dbReference>
<name>A0ABX0Q8B0_9GAMM</name>
<evidence type="ECO:0008006" key="3">
    <source>
        <dbReference type="Google" id="ProtNLM"/>
    </source>
</evidence>
<evidence type="ECO:0000313" key="1">
    <source>
        <dbReference type="EMBL" id="NID05882.1"/>
    </source>
</evidence>